<name>A0A9P8NXD6_9ASCO</name>
<dbReference type="Proteomes" id="UP000769157">
    <property type="component" value="Unassembled WGS sequence"/>
</dbReference>
<protein>
    <submittedName>
        <fullName evidence="1">Uncharacterized protein</fullName>
    </submittedName>
</protein>
<dbReference type="RefSeq" id="XP_046058628.1">
    <property type="nucleotide sequence ID" value="XM_046207642.1"/>
</dbReference>
<gene>
    <name evidence="1" type="ORF">OGAPHI_006362</name>
</gene>
<proteinExistence type="predicted"/>
<reference evidence="1" key="1">
    <citation type="journal article" date="2021" name="Open Biol.">
        <title>Shared evolutionary footprints suggest mitochondrial oxidative damage underlies multiple complex I losses in fungi.</title>
        <authorList>
            <person name="Schikora-Tamarit M.A."/>
            <person name="Marcet-Houben M."/>
            <person name="Nosek J."/>
            <person name="Gabaldon T."/>
        </authorList>
    </citation>
    <scope>NUCLEOTIDE SEQUENCE</scope>
    <source>
        <strain evidence="1">CBS6075</strain>
    </source>
</reference>
<evidence type="ECO:0000313" key="2">
    <source>
        <dbReference type="Proteomes" id="UP000769157"/>
    </source>
</evidence>
<reference evidence="1" key="2">
    <citation type="submission" date="2021-01" db="EMBL/GenBank/DDBJ databases">
        <authorList>
            <person name="Schikora-Tamarit M.A."/>
        </authorList>
    </citation>
    <scope>NUCLEOTIDE SEQUENCE</scope>
    <source>
        <strain evidence="1">CBS6075</strain>
    </source>
</reference>
<dbReference type="EMBL" id="JAEUBE010000439">
    <property type="protein sequence ID" value="KAH3661515.1"/>
    <property type="molecule type" value="Genomic_DNA"/>
</dbReference>
<keyword evidence="2" id="KW-1185">Reference proteome</keyword>
<dbReference type="GeneID" id="70238326"/>
<evidence type="ECO:0000313" key="1">
    <source>
        <dbReference type="EMBL" id="KAH3661515.1"/>
    </source>
</evidence>
<comment type="caution">
    <text evidence="1">The sequence shown here is derived from an EMBL/GenBank/DDBJ whole genome shotgun (WGS) entry which is preliminary data.</text>
</comment>
<dbReference type="AlphaFoldDB" id="A0A9P8NXD6"/>
<sequence length="308" mass="33995">MKSVVSIARKAITCSYVLWSPITPTDLTGNKAANAWEMLLSSGMPMIWPRCLTSSLNSSLSGSINLSFMSSNKPPTLWWVLMVWEGPLNEIDSITSGYKVPWSNIHNGQVDSQTFVQGLFHLDGLVLSHESVIDVDSMEPVADGLLHDLGTNSGVNTSGNSTDHLGRRSNKGSNSLDLGVDEILHGPVLGGLTDLDSKVLQQSLSLKRVCHLRMELDTKDVLLGVCNTGKRRVTRNSHCFETGRKSMQFVMVRHPNLRVVDSLKQRTSRVLNSQSSWTVFSFFSTSNTFTVNPGQFLHTVTNTQDWNS</sequence>
<accession>A0A9P8NXD6</accession>
<organism evidence="1 2">
    <name type="scientific">Ogataea philodendri</name>
    <dbReference type="NCBI Taxonomy" id="1378263"/>
    <lineage>
        <taxon>Eukaryota</taxon>
        <taxon>Fungi</taxon>
        <taxon>Dikarya</taxon>
        <taxon>Ascomycota</taxon>
        <taxon>Saccharomycotina</taxon>
        <taxon>Pichiomycetes</taxon>
        <taxon>Pichiales</taxon>
        <taxon>Pichiaceae</taxon>
        <taxon>Ogataea</taxon>
    </lineage>
</organism>
<dbReference type="OrthoDB" id="10551508at2759"/>